<proteinExistence type="predicted"/>
<dbReference type="GO" id="GO:0120147">
    <property type="term" value="F:formylglycine-generating oxidase activity"/>
    <property type="evidence" value="ECO:0007669"/>
    <property type="project" value="TreeGrafter"/>
</dbReference>
<dbReference type="Proteomes" id="UP000093053">
    <property type="component" value="Chromosome"/>
</dbReference>
<dbReference type="InterPro" id="IPR042095">
    <property type="entry name" value="SUMF_sf"/>
</dbReference>
<sequence>MNIEWVEVPGGTCRFGDDARPVAVGTLLWTRTPITYAQLRGERGSERGLHPVTGMTHAEAAEIARALDGRLPTSAEWEWMAGGPARRRWPWGDQDWTPELANLRDCGLGTTCPVDAHPDGATPEGLLDVAGNTWEWTARATMGGGVTLRGGSYASTVLYARTTFLNAAPAELTSPGIGMRVVRQP</sequence>
<dbReference type="InterPro" id="IPR016187">
    <property type="entry name" value="CTDL_fold"/>
</dbReference>
<dbReference type="Pfam" id="PF03781">
    <property type="entry name" value="FGE-sulfatase"/>
    <property type="match status" value="1"/>
</dbReference>
<dbReference type="PANTHER" id="PTHR23150">
    <property type="entry name" value="SULFATASE MODIFYING FACTOR 1, 2"/>
    <property type="match status" value="1"/>
</dbReference>
<name>A0A1B2HE45_9PSEU</name>
<gene>
    <name evidence="2" type="ORF">BBK82_07845</name>
</gene>
<dbReference type="RefSeq" id="WP_065914404.1">
    <property type="nucleotide sequence ID" value="NZ_CP016793.1"/>
</dbReference>
<dbReference type="EMBL" id="CP016793">
    <property type="protein sequence ID" value="ANZ35997.1"/>
    <property type="molecule type" value="Genomic_DNA"/>
</dbReference>
<reference evidence="2 3" key="1">
    <citation type="submission" date="2016-07" db="EMBL/GenBank/DDBJ databases">
        <title>Complete genome sequence of the Lentzea guizhouensis DHS C013.</title>
        <authorList>
            <person name="Cao C."/>
        </authorList>
    </citation>
    <scope>NUCLEOTIDE SEQUENCE [LARGE SCALE GENOMIC DNA]</scope>
    <source>
        <strain evidence="2 3">DHS C013</strain>
    </source>
</reference>
<dbReference type="PANTHER" id="PTHR23150:SF19">
    <property type="entry name" value="FORMYLGLYCINE-GENERATING ENZYME"/>
    <property type="match status" value="1"/>
</dbReference>
<accession>A0A1B2HE45</accession>
<dbReference type="KEGG" id="led:BBK82_07845"/>
<organism evidence="2 3">
    <name type="scientific">Lentzea guizhouensis</name>
    <dbReference type="NCBI Taxonomy" id="1586287"/>
    <lineage>
        <taxon>Bacteria</taxon>
        <taxon>Bacillati</taxon>
        <taxon>Actinomycetota</taxon>
        <taxon>Actinomycetes</taxon>
        <taxon>Pseudonocardiales</taxon>
        <taxon>Pseudonocardiaceae</taxon>
        <taxon>Lentzea</taxon>
    </lineage>
</organism>
<dbReference type="AlphaFoldDB" id="A0A1B2HE45"/>
<dbReference type="InterPro" id="IPR051043">
    <property type="entry name" value="Sulfatase_Mod_Factor_Kinase"/>
</dbReference>
<dbReference type="Gene3D" id="3.90.1580.10">
    <property type="entry name" value="paralog of FGE (formylglycine-generating enzyme)"/>
    <property type="match status" value="1"/>
</dbReference>
<dbReference type="InterPro" id="IPR005532">
    <property type="entry name" value="SUMF_dom"/>
</dbReference>
<evidence type="ECO:0000313" key="3">
    <source>
        <dbReference type="Proteomes" id="UP000093053"/>
    </source>
</evidence>
<feature type="domain" description="Sulfatase-modifying factor enzyme-like" evidence="1">
    <location>
        <begin position="43"/>
        <end position="183"/>
    </location>
</feature>
<keyword evidence="3" id="KW-1185">Reference proteome</keyword>
<evidence type="ECO:0000259" key="1">
    <source>
        <dbReference type="Pfam" id="PF03781"/>
    </source>
</evidence>
<dbReference type="SUPFAM" id="SSF56436">
    <property type="entry name" value="C-type lectin-like"/>
    <property type="match status" value="1"/>
</dbReference>
<dbReference type="STRING" id="1586287.BBK82_07845"/>
<evidence type="ECO:0000313" key="2">
    <source>
        <dbReference type="EMBL" id="ANZ35997.1"/>
    </source>
</evidence>
<dbReference type="OrthoDB" id="9768004at2"/>
<protein>
    <recommendedName>
        <fullName evidence="1">Sulfatase-modifying factor enzyme-like domain-containing protein</fullName>
    </recommendedName>
</protein>